<accession>A0A0B7AWE8</accession>
<reference evidence="1" key="1">
    <citation type="submission" date="2014-12" db="EMBL/GenBank/DDBJ databases">
        <title>Insight into the proteome of Arion vulgaris.</title>
        <authorList>
            <person name="Aradska J."/>
            <person name="Bulat T."/>
            <person name="Smidak R."/>
            <person name="Sarate P."/>
            <person name="Gangsoo J."/>
            <person name="Sialana F."/>
            <person name="Bilban M."/>
            <person name="Lubec G."/>
        </authorList>
    </citation>
    <scope>NUCLEOTIDE SEQUENCE</scope>
    <source>
        <tissue evidence="1">Skin</tissue>
    </source>
</reference>
<gene>
    <name evidence="1" type="primary">ORF141434</name>
</gene>
<protein>
    <submittedName>
        <fullName evidence="1">Uncharacterized protein</fullName>
    </submittedName>
</protein>
<evidence type="ECO:0000313" key="1">
    <source>
        <dbReference type="EMBL" id="CEK84235.1"/>
    </source>
</evidence>
<sequence length="73" mass="8482">MISITCIELCHLQNVHHKQNEDLCVFLNKLSFLSCAQVEHIQELLTVQNHDKQGWKATVQAKFFRKICLNSSK</sequence>
<dbReference type="AlphaFoldDB" id="A0A0B7AWE8"/>
<dbReference type="EMBL" id="HACG01037370">
    <property type="protein sequence ID" value="CEK84235.1"/>
    <property type="molecule type" value="Transcribed_RNA"/>
</dbReference>
<proteinExistence type="predicted"/>
<name>A0A0B7AWE8_9EUPU</name>
<organism evidence="1">
    <name type="scientific">Arion vulgaris</name>
    <dbReference type="NCBI Taxonomy" id="1028688"/>
    <lineage>
        <taxon>Eukaryota</taxon>
        <taxon>Metazoa</taxon>
        <taxon>Spiralia</taxon>
        <taxon>Lophotrochozoa</taxon>
        <taxon>Mollusca</taxon>
        <taxon>Gastropoda</taxon>
        <taxon>Heterobranchia</taxon>
        <taxon>Euthyneura</taxon>
        <taxon>Panpulmonata</taxon>
        <taxon>Eupulmonata</taxon>
        <taxon>Stylommatophora</taxon>
        <taxon>Helicina</taxon>
        <taxon>Arionoidea</taxon>
        <taxon>Arionidae</taxon>
        <taxon>Arion</taxon>
    </lineage>
</organism>